<proteinExistence type="predicted"/>
<protein>
    <submittedName>
        <fullName evidence="2">Uncharacterized protein</fullName>
    </submittedName>
</protein>
<feature type="compositionally biased region" description="Low complexity" evidence="1">
    <location>
        <begin position="1"/>
        <end position="10"/>
    </location>
</feature>
<feature type="compositionally biased region" description="Basic residues" evidence="1">
    <location>
        <begin position="11"/>
        <end position="20"/>
    </location>
</feature>
<feature type="non-terminal residue" evidence="2">
    <location>
        <position position="71"/>
    </location>
</feature>
<dbReference type="EMBL" id="CADCVK010000043">
    <property type="protein sequence ID" value="CAA9465852.1"/>
    <property type="molecule type" value="Genomic_DNA"/>
</dbReference>
<sequence>AGPHSGGLRARGSRVRRGRRAREAPPTGRRAGGGARAAVRHARRRLLRGAARPQPGPARHRRLPQRRAPRG</sequence>
<feature type="region of interest" description="Disordered" evidence="1">
    <location>
        <begin position="1"/>
        <end position="71"/>
    </location>
</feature>
<organism evidence="2">
    <name type="scientific">uncultured Rubrobacteraceae bacterium</name>
    <dbReference type="NCBI Taxonomy" id="349277"/>
    <lineage>
        <taxon>Bacteria</taxon>
        <taxon>Bacillati</taxon>
        <taxon>Actinomycetota</taxon>
        <taxon>Rubrobacteria</taxon>
        <taxon>Rubrobacterales</taxon>
        <taxon>Rubrobacteraceae</taxon>
        <taxon>environmental samples</taxon>
    </lineage>
</organism>
<gene>
    <name evidence="2" type="ORF">AVDCRST_MAG12-298</name>
</gene>
<dbReference type="AlphaFoldDB" id="A0A6J4RH56"/>
<reference evidence="2" key="1">
    <citation type="submission" date="2020-02" db="EMBL/GenBank/DDBJ databases">
        <authorList>
            <person name="Meier V. D."/>
        </authorList>
    </citation>
    <scope>NUCLEOTIDE SEQUENCE</scope>
    <source>
        <strain evidence="2">AVDCRST_MAG12</strain>
    </source>
</reference>
<feature type="compositionally biased region" description="Basic residues" evidence="1">
    <location>
        <begin position="58"/>
        <end position="71"/>
    </location>
</feature>
<feature type="compositionally biased region" description="Basic residues" evidence="1">
    <location>
        <begin position="38"/>
        <end position="47"/>
    </location>
</feature>
<accession>A0A6J4RH56</accession>
<evidence type="ECO:0000256" key="1">
    <source>
        <dbReference type="SAM" id="MobiDB-lite"/>
    </source>
</evidence>
<name>A0A6J4RH56_9ACTN</name>
<evidence type="ECO:0000313" key="2">
    <source>
        <dbReference type="EMBL" id="CAA9465852.1"/>
    </source>
</evidence>
<feature type="non-terminal residue" evidence="2">
    <location>
        <position position="1"/>
    </location>
</feature>